<sequence length="56" mass="6585">MEERQDAYKREYRKVTIRTIDGSTILGKVNIGIKDRVSDVFTKTDNPFIVLFDVEY</sequence>
<evidence type="ECO:0000313" key="1">
    <source>
        <dbReference type="EMBL" id="GAI88366.1"/>
    </source>
</evidence>
<comment type="caution">
    <text evidence="1">The sequence shown here is derived from an EMBL/GenBank/DDBJ whole genome shotgun (WGS) entry which is preliminary data.</text>
</comment>
<proteinExistence type="predicted"/>
<dbReference type="EMBL" id="BARW01021362">
    <property type="protein sequence ID" value="GAI88366.1"/>
    <property type="molecule type" value="Genomic_DNA"/>
</dbReference>
<name>X1TAD9_9ZZZZ</name>
<accession>X1TAD9</accession>
<protein>
    <submittedName>
        <fullName evidence="1">Uncharacterized protein</fullName>
    </submittedName>
</protein>
<organism evidence="1">
    <name type="scientific">marine sediment metagenome</name>
    <dbReference type="NCBI Taxonomy" id="412755"/>
    <lineage>
        <taxon>unclassified sequences</taxon>
        <taxon>metagenomes</taxon>
        <taxon>ecological metagenomes</taxon>
    </lineage>
</organism>
<dbReference type="InterPro" id="IPR049210">
    <property type="entry name" value="DUF6812"/>
</dbReference>
<dbReference type="Pfam" id="PF20660">
    <property type="entry name" value="DUF6812"/>
    <property type="match status" value="1"/>
</dbReference>
<dbReference type="AlphaFoldDB" id="X1TAD9"/>
<gene>
    <name evidence="1" type="ORF">S12H4_35892</name>
</gene>
<reference evidence="1" key="1">
    <citation type="journal article" date="2014" name="Front. Microbiol.">
        <title>High frequency of phylogenetically diverse reductive dehalogenase-homologous genes in deep subseafloor sedimentary metagenomes.</title>
        <authorList>
            <person name="Kawai M."/>
            <person name="Futagami T."/>
            <person name="Toyoda A."/>
            <person name="Takaki Y."/>
            <person name="Nishi S."/>
            <person name="Hori S."/>
            <person name="Arai W."/>
            <person name="Tsubouchi T."/>
            <person name="Morono Y."/>
            <person name="Uchiyama I."/>
            <person name="Ito T."/>
            <person name="Fujiyama A."/>
            <person name="Inagaki F."/>
            <person name="Takami H."/>
        </authorList>
    </citation>
    <scope>NUCLEOTIDE SEQUENCE</scope>
    <source>
        <strain evidence="1">Expedition CK06-06</strain>
    </source>
</reference>